<dbReference type="AlphaFoldDB" id="A0AAD5XJJ8"/>
<feature type="region of interest" description="Disordered" evidence="1">
    <location>
        <begin position="697"/>
        <end position="773"/>
    </location>
</feature>
<feature type="compositionally biased region" description="Low complexity" evidence="1">
    <location>
        <begin position="888"/>
        <end position="906"/>
    </location>
</feature>
<dbReference type="SMART" id="SM00582">
    <property type="entry name" value="RPR"/>
    <property type="match status" value="1"/>
</dbReference>
<keyword evidence="4" id="KW-1185">Reference proteome</keyword>
<feature type="compositionally biased region" description="Pro residues" evidence="1">
    <location>
        <begin position="920"/>
        <end position="935"/>
    </location>
</feature>
<evidence type="ECO:0000313" key="3">
    <source>
        <dbReference type="EMBL" id="KAJ3170107.1"/>
    </source>
</evidence>
<protein>
    <submittedName>
        <fullName evidence="3">Regulation of nuclear pre-mRNA domain-containing protein 1A</fullName>
    </submittedName>
</protein>
<feature type="compositionally biased region" description="Low complexity" evidence="1">
    <location>
        <begin position="718"/>
        <end position="742"/>
    </location>
</feature>
<reference evidence="3" key="1">
    <citation type="submission" date="2020-05" db="EMBL/GenBank/DDBJ databases">
        <title>Phylogenomic resolution of chytrid fungi.</title>
        <authorList>
            <person name="Stajich J.E."/>
            <person name="Amses K."/>
            <person name="Simmons R."/>
            <person name="Seto K."/>
            <person name="Myers J."/>
            <person name="Bonds A."/>
            <person name="Quandt C.A."/>
            <person name="Barry K."/>
            <person name="Liu P."/>
            <person name="Grigoriev I."/>
            <person name="Longcore J.E."/>
            <person name="James T.Y."/>
        </authorList>
    </citation>
    <scope>NUCLEOTIDE SEQUENCE</scope>
    <source>
        <strain evidence="3">JEL0379</strain>
    </source>
</reference>
<name>A0AAD5XJJ8_9FUNG</name>
<dbReference type="EMBL" id="JADGJQ010000098">
    <property type="protein sequence ID" value="KAJ3170107.1"/>
    <property type="molecule type" value="Genomic_DNA"/>
</dbReference>
<dbReference type="Pfam" id="PF04818">
    <property type="entry name" value="CID"/>
    <property type="match status" value="1"/>
</dbReference>
<feature type="region of interest" description="Disordered" evidence="1">
    <location>
        <begin position="801"/>
        <end position="935"/>
    </location>
</feature>
<feature type="region of interest" description="Disordered" evidence="1">
    <location>
        <begin position="593"/>
        <end position="669"/>
    </location>
</feature>
<feature type="compositionally biased region" description="Low complexity" evidence="1">
    <location>
        <begin position="650"/>
        <end position="666"/>
    </location>
</feature>
<evidence type="ECO:0000259" key="2">
    <source>
        <dbReference type="PROSITE" id="PS51391"/>
    </source>
</evidence>
<dbReference type="InterPro" id="IPR006569">
    <property type="entry name" value="CID_dom"/>
</dbReference>
<dbReference type="SUPFAM" id="SSF48464">
    <property type="entry name" value="ENTH/VHS domain"/>
    <property type="match status" value="1"/>
</dbReference>
<feature type="compositionally biased region" description="Low complexity" evidence="1">
    <location>
        <begin position="235"/>
        <end position="245"/>
    </location>
</feature>
<dbReference type="Gene3D" id="1.25.40.90">
    <property type="match status" value="1"/>
</dbReference>
<gene>
    <name evidence="3" type="primary">RPRD1A</name>
    <name evidence="3" type="ORF">HDU87_008824</name>
</gene>
<feature type="domain" description="CID" evidence="2">
    <location>
        <begin position="1"/>
        <end position="111"/>
    </location>
</feature>
<accession>A0AAD5XJJ8</accession>
<feature type="compositionally biased region" description="Pro residues" evidence="1">
    <location>
        <begin position="756"/>
        <end position="769"/>
    </location>
</feature>
<feature type="compositionally biased region" description="Low complexity" evidence="1">
    <location>
        <begin position="593"/>
        <end position="605"/>
    </location>
</feature>
<evidence type="ECO:0000313" key="4">
    <source>
        <dbReference type="Proteomes" id="UP001212152"/>
    </source>
</evidence>
<proteinExistence type="predicted"/>
<feature type="compositionally biased region" description="Pro residues" evidence="1">
    <location>
        <begin position="849"/>
        <end position="859"/>
    </location>
</feature>
<feature type="compositionally biased region" description="Pro residues" evidence="1">
    <location>
        <begin position="878"/>
        <end position="887"/>
    </location>
</feature>
<dbReference type="CDD" id="cd16981">
    <property type="entry name" value="CID_RPRD_like"/>
    <property type="match status" value="1"/>
</dbReference>
<feature type="compositionally biased region" description="Polar residues" evidence="1">
    <location>
        <begin position="181"/>
        <end position="200"/>
    </location>
</feature>
<feature type="region of interest" description="Disordered" evidence="1">
    <location>
        <begin position="105"/>
        <end position="252"/>
    </location>
</feature>
<dbReference type="Proteomes" id="UP001212152">
    <property type="component" value="Unassembled WGS sequence"/>
</dbReference>
<organism evidence="3 4">
    <name type="scientific">Geranomyces variabilis</name>
    <dbReference type="NCBI Taxonomy" id="109894"/>
    <lineage>
        <taxon>Eukaryota</taxon>
        <taxon>Fungi</taxon>
        <taxon>Fungi incertae sedis</taxon>
        <taxon>Chytridiomycota</taxon>
        <taxon>Chytridiomycota incertae sedis</taxon>
        <taxon>Chytridiomycetes</taxon>
        <taxon>Spizellomycetales</taxon>
        <taxon>Powellomycetaceae</taxon>
        <taxon>Geranomyces</taxon>
    </lineage>
</organism>
<sequence>MSQYNEAALAQKLNRLQDTQDSINALSQSAPSRKLAYLYLANDVVQSSRRKGDEFVREFAKVFPEALPHAFKHSPPEVQLKIGRILGILQQRRIYTSQFVDSIKDSLGSGGNRGSTPPAQPSPQTRSHRAAAKSNSKSLPEPTSGKRASAAAAKKNIVTPSEDSDSGESAAPTYLSPVDSARTSPTQLQRPLPTKNSAHSQAPLEPDFDFPSSDDVYDSGAVDQKPPASVDQKKPATPKAAATAQKGKKPQASKIVQIVSDNKVTGDVASIAQHLEAIKQLDIAKATQSLVMTAQEDADDQGNNQPIIASLTRYRLTLAEDIAKRTSLIRELQTLQERMLVFVKGDQIALQKCNERIAYLHSRRKSQTVAALRHTMPKVQHPSPAQQQGAVMMDIDQSPASPQPAATAPSGVIPTTVAAAAAAAAAPVPQPVTPVTPAAPRRENREYIPYSVGQIVAATPEVYAQEVAKLLNADNNENVQAMGVPMPAGAPGRAQLASSISNAIARAKDSPVIPVTSPVGAPSPVTPSGVPGPVTPGAAAAGAAPAGKAAVGTAKAAVPGGKAASTYIKPATPAAKGAAPSSAKAAPSTVKTAAAGTAKATPKPAVGRPITIGRPTPAASKTAGGPIRTKVSGPNPAFRPLGRPPTSSKPATGAPATPQTSASAPTVGVGQVARPPATMQTMQSIAIPADGVMAPGMAPAPVKPQGVPIAKTTPAKQMPPSSMPSSGMPPSTMPPGSMASGGPPRPSPSPRVSRPIAPPPGTAGAPPPQAGFKHLSTVPATQLVAVPVHAKYAQQPAVVGRPRLLPTATTTGNPGMPSPRPIAPRPGPPAPGQPMRPPVVQQGAQPMPAGQPRPVPRPAPASAAGQGGLAAGGTAPMHPAPPTPMSPMPTAMSTTIARPGVPVPAAGAPPPSSGGAPTPVVRPTPVRPPAPAPRP</sequence>
<feature type="compositionally biased region" description="Low complexity" evidence="1">
    <location>
        <begin position="146"/>
        <end position="155"/>
    </location>
</feature>
<feature type="compositionally biased region" description="Polar residues" evidence="1">
    <location>
        <begin position="114"/>
        <end position="125"/>
    </location>
</feature>
<dbReference type="PROSITE" id="PS51391">
    <property type="entry name" value="CID"/>
    <property type="match status" value="1"/>
</dbReference>
<dbReference type="InterPro" id="IPR008942">
    <property type="entry name" value="ENTH_VHS"/>
</dbReference>
<comment type="caution">
    <text evidence="3">The sequence shown here is derived from an EMBL/GenBank/DDBJ whole genome shotgun (WGS) entry which is preliminary data.</text>
</comment>
<feature type="compositionally biased region" description="Pro residues" evidence="1">
    <location>
        <begin position="816"/>
        <end position="837"/>
    </location>
</feature>
<evidence type="ECO:0000256" key="1">
    <source>
        <dbReference type="SAM" id="MobiDB-lite"/>
    </source>
</evidence>